<dbReference type="Gene3D" id="3.30.450.20">
    <property type="entry name" value="PAS domain"/>
    <property type="match status" value="1"/>
</dbReference>
<dbReference type="SUPFAM" id="SSF47384">
    <property type="entry name" value="Homodimeric domain of signal transducing histidine kinase"/>
    <property type="match status" value="1"/>
</dbReference>
<dbReference type="CDD" id="cd12914">
    <property type="entry name" value="PDC1_DGC_like"/>
    <property type="match status" value="1"/>
</dbReference>
<dbReference type="InterPro" id="IPR003660">
    <property type="entry name" value="HAMP_dom"/>
</dbReference>
<dbReference type="InterPro" id="IPR005467">
    <property type="entry name" value="His_kinase_dom"/>
</dbReference>
<dbReference type="Pfam" id="PF02518">
    <property type="entry name" value="HATPase_c"/>
    <property type="match status" value="1"/>
</dbReference>
<dbReference type="Pfam" id="PF00672">
    <property type="entry name" value="HAMP"/>
    <property type="match status" value="1"/>
</dbReference>
<keyword evidence="11" id="KW-1185">Reference proteome</keyword>
<comment type="catalytic activity">
    <reaction evidence="1">
        <text>ATP + protein L-histidine = ADP + protein N-phospho-L-histidine.</text>
        <dbReference type="EC" id="2.7.13.3"/>
    </reaction>
</comment>
<dbReference type="CDD" id="cd00082">
    <property type="entry name" value="HisKA"/>
    <property type="match status" value="1"/>
</dbReference>
<organism evidence="10 11">
    <name type="scientific">Terasakiispira papahanaumokuakeensis</name>
    <dbReference type="NCBI Taxonomy" id="197479"/>
    <lineage>
        <taxon>Bacteria</taxon>
        <taxon>Pseudomonadati</taxon>
        <taxon>Pseudomonadota</taxon>
        <taxon>Gammaproteobacteria</taxon>
        <taxon>Oceanospirillales</taxon>
        <taxon>Terasakiispira</taxon>
    </lineage>
</organism>
<evidence type="ECO:0000259" key="8">
    <source>
        <dbReference type="PROSITE" id="PS50109"/>
    </source>
</evidence>
<dbReference type="GO" id="GO:0016020">
    <property type="term" value="C:membrane"/>
    <property type="evidence" value="ECO:0007669"/>
    <property type="project" value="UniProtKB-SubCell"/>
</dbReference>
<dbReference type="PROSITE" id="PS50109">
    <property type="entry name" value="HIS_KIN"/>
    <property type="match status" value="1"/>
</dbReference>
<evidence type="ECO:0000256" key="3">
    <source>
        <dbReference type="ARBA" id="ARBA00012438"/>
    </source>
</evidence>
<protein>
    <recommendedName>
        <fullName evidence="3">histidine kinase</fullName>
        <ecNumber evidence="3">2.7.13.3</ecNumber>
    </recommendedName>
</protein>
<dbReference type="AlphaFoldDB" id="A0A1E2V8W2"/>
<keyword evidence="5" id="KW-0808">Transferase</keyword>
<comment type="subcellular location">
    <subcellularLocation>
        <location evidence="2">Membrane</location>
    </subcellularLocation>
</comment>
<dbReference type="Gene3D" id="1.10.287.130">
    <property type="match status" value="1"/>
</dbReference>
<evidence type="ECO:0000256" key="2">
    <source>
        <dbReference type="ARBA" id="ARBA00004370"/>
    </source>
</evidence>
<dbReference type="CDD" id="cd06225">
    <property type="entry name" value="HAMP"/>
    <property type="match status" value="1"/>
</dbReference>
<dbReference type="SMART" id="SM00304">
    <property type="entry name" value="HAMP"/>
    <property type="match status" value="1"/>
</dbReference>
<dbReference type="InterPro" id="IPR036890">
    <property type="entry name" value="HATPase_C_sf"/>
</dbReference>
<dbReference type="SMART" id="SM00388">
    <property type="entry name" value="HisKA"/>
    <property type="match status" value="1"/>
</dbReference>
<dbReference type="Gene3D" id="3.30.565.10">
    <property type="entry name" value="Histidine kinase-like ATPase, C-terminal domain"/>
    <property type="match status" value="1"/>
</dbReference>
<dbReference type="EMBL" id="MDTQ01000001">
    <property type="protein sequence ID" value="ODC03414.1"/>
    <property type="molecule type" value="Genomic_DNA"/>
</dbReference>
<dbReference type="EC" id="2.7.13.3" evidence="3"/>
<keyword evidence="4" id="KW-0597">Phosphoprotein</keyword>
<dbReference type="PROSITE" id="PS50885">
    <property type="entry name" value="HAMP"/>
    <property type="match status" value="1"/>
</dbReference>
<dbReference type="STRING" id="197479.BFW38_07475"/>
<dbReference type="InterPro" id="IPR003661">
    <property type="entry name" value="HisK_dim/P_dom"/>
</dbReference>
<dbReference type="Gene3D" id="6.10.340.10">
    <property type="match status" value="1"/>
</dbReference>
<dbReference type="SUPFAM" id="SSF55874">
    <property type="entry name" value="ATPase domain of HSP90 chaperone/DNA topoisomerase II/histidine kinase"/>
    <property type="match status" value="1"/>
</dbReference>
<feature type="domain" description="HAMP" evidence="9">
    <location>
        <begin position="303"/>
        <end position="355"/>
    </location>
</feature>
<keyword evidence="7" id="KW-0902">Two-component regulatory system</keyword>
<evidence type="ECO:0000256" key="7">
    <source>
        <dbReference type="ARBA" id="ARBA00023012"/>
    </source>
</evidence>
<dbReference type="Pfam" id="PF00512">
    <property type="entry name" value="HisKA"/>
    <property type="match status" value="1"/>
</dbReference>
<reference evidence="10 11" key="1">
    <citation type="submission" date="2016-08" db="EMBL/GenBank/DDBJ databases">
        <authorList>
            <person name="Seilhamer J.J."/>
        </authorList>
    </citation>
    <scope>NUCLEOTIDE SEQUENCE [LARGE SCALE GENOMIC DNA]</scope>
    <source>
        <strain evidence="10 11">PH27A</strain>
    </source>
</reference>
<gene>
    <name evidence="10" type="ORF">BFW38_07475</name>
</gene>
<evidence type="ECO:0000256" key="6">
    <source>
        <dbReference type="ARBA" id="ARBA00022777"/>
    </source>
</evidence>
<evidence type="ECO:0000256" key="1">
    <source>
        <dbReference type="ARBA" id="ARBA00000085"/>
    </source>
</evidence>
<feature type="domain" description="Histidine kinase" evidence="8">
    <location>
        <begin position="384"/>
        <end position="607"/>
    </location>
</feature>
<evidence type="ECO:0000313" key="11">
    <source>
        <dbReference type="Proteomes" id="UP000094291"/>
    </source>
</evidence>
<dbReference type="InterPro" id="IPR004358">
    <property type="entry name" value="Sig_transdc_His_kin-like_C"/>
</dbReference>
<name>A0A1E2V8W2_9GAMM</name>
<dbReference type="SUPFAM" id="SSF158472">
    <property type="entry name" value="HAMP domain-like"/>
    <property type="match status" value="1"/>
</dbReference>
<dbReference type="SMART" id="SM00387">
    <property type="entry name" value="HATPase_c"/>
    <property type="match status" value="1"/>
</dbReference>
<keyword evidence="6" id="KW-0418">Kinase</keyword>
<sequence length="610" mass="67898">MIIWIVSAALLPTLLVIGLVQLYGREALITPQLEQLQALSRHKAQLLEQWNEQMEADLFKISITPELQRSFTLSPPLNKEIKKQLRQQLTPFIAPYGAFLEVFVMDLKGEIQLSSDPTQERKIKRSRPYFRFGQYGPFLQSSYYSLSLGQAALTLSRPLLSPDGQRKIGVIAARANLARLNELVQGPISSHQSVIKTYLINPYGFFIPPNNTYDINKPLRRIQADSPVYACLSGHMGNSHYLNPHGEGVLGSYIWLNRLSMCVLVEMMESSTPSPDDIFKHYFLPTFALLIPLLILLGWHASRRLTASIHQLAATAKELGEGHLEARTPQMGHDEIGMLGRTLNSMAEQLQVSHRQQAYHLIALENAKKEAEAANMAKGEFLATMGHEIRTPLNGVIGMLGLLQEGQLSEEQRQQAEVAEESAQALLKLLNQLLEISRLDRGHIELNQSPTDLHRLLSGVLESFRPSARAKELTLQSSFALNSCGHQQPLLDATRLRQVLSNLLDNALKFTDQGKISLNASIQPLSNNRARLHIKVHDTGPGISPTQRHHIFKPFHQADNSSTRRHAGLGLGLAISRRIMEAMGGTLDVSSTFGHGSTFIVALDVPLTLE</sequence>
<dbReference type="InterPro" id="IPR036097">
    <property type="entry name" value="HisK_dim/P_sf"/>
</dbReference>
<evidence type="ECO:0000256" key="5">
    <source>
        <dbReference type="ARBA" id="ARBA00022679"/>
    </source>
</evidence>
<evidence type="ECO:0000313" key="10">
    <source>
        <dbReference type="EMBL" id="ODC03414.1"/>
    </source>
</evidence>
<evidence type="ECO:0000259" key="9">
    <source>
        <dbReference type="PROSITE" id="PS50885"/>
    </source>
</evidence>
<dbReference type="FunFam" id="3.30.565.10:FF:000010">
    <property type="entry name" value="Sensor histidine kinase RcsC"/>
    <property type="match status" value="1"/>
</dbReference>
<dbReference type="PRINTS" id="PR00344">
    <property type="entry name" value="BCTRLSENSOR"/>
</dbReference>
<dbReference type="InterPro" id="IPR003594">
    <property type="entry name" value="HATPase_dom"/>
</dbReference>
<dbReference type="Proteomes" id="UP000094291">
    <property type="component" value="Unassembled WGS sequence"/>
</dbReference>
<accession>A0A1E2V8W2</accession>
<dbReference type="CDD" id="cd16922">
    <property type="entry name" value="HATPase_EvgS-ArcB-TorS-like"/>
    <property type="match status" value="1"/>
</dbReference>
<evidence type="ECO:0000256" key="4">
    <source>
        <dbReference type="ARBA" id="ARBA00022553"/>
    </source>
</evidence>
<dbReference type="PANTHER" id="PTHR43047:SF78">
    <property type="entry name" value="SENSORY_REGULATORY PROTEIN RPFC"/>
    <property type="match status" value="1"/>
</dbReference>
<comment type="caution">
    <text evidence="10">The sequence shown here is derived from an EMBL/GenBank/DDBJ whole genome shotgun (WGS) entry which is preliminary data.</text>
</comment>
<dbReference type="GO" id="GO:0000155">
    <property type="term" value="F:phosphorelay sensor kinase activity"/>
    <property type="evidence" value="ECO:0007669"/>
    <property type="project" value="InterPro"/>
</dbReference>
<dbReference type="PANTHER" id="PTHR43047">
    <property type="entry name" value="TWO-COMPONENT HISTIDINE PROTEIN KINASE"/>
    <property type="match status" value="1"/>
</dbReference>
<proteinExistence type="predicted"/>